<dbReference type="Pfam" id="PF05239">
    <property type="entry name" value="PRC"/>
    <property type="match status" value="1"/>
</dbReference>
<evidence type="ECO:0000259" key="1">
    <source>
        <dbReference type="Pfam" id="PF05239"/>
    </source>
</evidence>
<gene>
    <name evidence="2" type="ORF">GCM10007301_40330</name>
</gene>
<dbReference type="EMBL" id="BMCT01000006">
    <property type="protein sequence ID" value="GGF76320.1"/>
    <property type="molecule type" value="Genomic_DNA"/>
</dbReference>
<dbReference type="PANTHER" id="PTHR36505:SF1">
    <property type="entry name" value="BLR1072 PROTEIN"/>
    <property type="match status" value="1"/>
</dbReference>
<comment type="caution">
    <text evidence="2">The sequence shown here is derived from an EMBL/GenBank/DDBJ whole genome shotgun (WGS) entry which is preliminary data.</text>
</comment>
<dbReference type="Gene3D" id="2.30.30.240">
    <property type="entry name" value="PRC-barrel domain"/>
    <property type="match status" value="1"/>
</dbReference>
<dbReference type="Proteomes" id="UP000606044">
    <property type="component" value="Unassembled WGS sequence"/>
</dbReference>
<name>A0A917FFI0_9HYPH</name>
<evidence type="ECO:0000313" key="3">
    <source>
        <dbReference type="Proteomes" id="UP000606044"/>
    </source>
</evidence>
<feature type="domain" description="PRC-barrel" evidence="1">
    <location>
        <begin position="13"/>
        <end position="87"/>
    </location>
</feature>
<dbReference type="RefSeq" id="WP_188581926.1">
    <property type="nucleotide sequence ID" value="NZ_BMCT01000006.1"/>
</dbReference>
<organism evidence="2 3">
    <name type="scientific">Azorhizobium oxalatiphilum</name>
    <dbReference type="NCBI Taxonomy" id="980631"/>
    <lineage>
        <taxon>Bacteria</taxon>
        <taxon>Pseudomonadati</taxon>
        <taxon>Pseudomonadota</taxon>
        <taxon>Alphaproteobacteria</taxon>
        <taxon>Hyphomicrobiales</taxon>
        <taxon>Xanthobacteraceae</taxon>
        <taxon>Azorhizobium</taxon>
    </lineage>
</organism>
<dbReference type="SUPFAM" id="SSF50346">
    <property type="entry name" value="PRC-barrel domain"/>
    <property type="match status" value="1"/>
</dbReference>
<protein>
    <submittedName>
        <fullName evidence="2">Photosystem reaction center subunit H</fullName>
    </submittedName>
</protein>
<dbReference type="InterPro" id="IPR027275">
    <property type="entry name" value="PRC-brl_dom"/>
</dbReference>
<evidence type="ECO:0000313" key="2">
    <source>
        <dbReference type="EMBL" id="GGF76320.1"/>
    </source>
</evidence>
<reference evidence="2" key="1">
    <citation type="journal article" date="2014" name="Int. J. Syst. Evol. Microbiol.">
        <title>Complete genome sequence of Corynebacterium casei LMG S-19264T (=DSM 44701T), isolated from a smear-ripened cheese.</title>
        <authorList>
            <consortium name="US DOE Joint Genome Institute (JGI-PGF)"/>
            <person name="Walter F."/>
            <person name="Albersmeier A."/>
            <person name="Kalinowski J."/>
            <person name="Ruckert C."/>
        </authorList>
    </citation>
    <scope>NUCLEOTIDE SEQUENCE</scope>
    <source>
        <strain evidence="2">CCM 7897</strain>
    </source>
</reference>
<sequence length="120" mass="13447">MDVKEETNSLIAGDRVAGTTVYNPGGEKLGSIHDVMIDKRSGKVAYAVMSFGGFLGLGESYHPLPWSQLDYDVGQGGYVVNVTKDQLKGAPHYGAEDRPDFDRDYETKLHDYYRSPYYWT</sequence>
<reference evidence="2" key="2">
    <citation type="submission" date="2020-09" db="EMBL/GenBank/DDBJ databases">
        <authorList>
            <person name="Sun Q."/>
            <person name="Sedlacek I."/>
        </authorList>
    </citation>
    <scope>NUCLEOTIDE SEQUENCE</scope>
    <source>
        <strain evidence="2">CCM 7897</strain>
    </source>
</reference>
<dbReference type="InterPro" id="IPR011033">
    <property type="entry name" value="PRC_barrel-like_sf"/>
</dbReference>
<proteinExistence type="predicted"/>
<keyword evidence="3" id="KW-1185">Reference proteome</keyword>
<dbReference type="PANTHER" id="PTHR36505">
    <property type="entry name" value="BLR1072 PROTEIN"/>
    <property type="match status" value="1"/>
</dbReference>
<dbReference type="AlphaFoldDB" id="A0A917FFI0"/>
<accession>A0A917FFI0</accession>